<dbReference type="AlphaFoldDB" id="A0A174QMI4"/>
<evidence type="ECO:0000313" key="3">
    <source>
        <dbReference type="EMBL" id="MZL35255.1"/>
    </source>
</evidence>
<dbReference type="EMBL" id="CZAW01000028">
    <property type="protein sequence ID" value="CUP72138.1"/>
    <property type="molecule type" value="Genomic_DNA"/>
</dbReference>
<dbReference type="RefSeq" id="WP_025580729.1">
    <property type="nucleotide sequence ID" value="NZ_CZAW01000028.1"/>
</dbReference>
<feature type="transmembrane region" description="Helical" evidence="1">
    <location>
        <begin position="226"/>
        <end position="248"/>
    </location>
</feature>
<dbReference type="EMBL" id="WWVQ01000083">
    <property type="protein sequence ID" value="MZL35255.1"/>
    <property type="molecule type" value="Genomic_DNA"/>
</dbReference>
<reference evidence="3 5" key="2">
    <citation type="journal article" date="2019" name="Nat. Med.">
        <title>A library of human gut bacterial isolates paired with longitudinal multiomics data enables mechanistic microbiome research.</title>
        <authorList>
            <person name="Poyet M."/>
            <person name="Groussin M."/>
            <person name="Gibbons S.M."/>
            <person name="Avila-Pacheco J."/>
            <person name="Jiang X."/>
            <person name="Kearney S.M."/>
            <person name="Perrotta A.R."/>
            <person name="Berdy B."/>
            <person name="Zhao S."/>
            <person name="Lieberman T.D."/>
            <person name="Swanson P.K."/>
            <person name="Smith M."/>
            <person name="Roesemann S."/>
            <person name="Alexander J.E."/>
            <person name="Rich S.A."/>
            <person name="Livny J."/>
            <person name="Vlamakis H."/>
            <person name="Clish C."/>
            <person name="Bullock K."/>
            <person name="Deik A."/>
            <person name="Scott J."/>
            <person name="Pierce K.A."/>
            <person name="Xavier R.J."/>
            <person name="Alm E.J."/>
        </authorList>
    </citation>
    <scope>NUCLEOTIDE SEQUENCE [LARGE SCALE GENOMIC DNA]</scope>
    <source>
        <strain evidence="3 5">BIOML-A1</strain>
    </source>
</reference>
<evidence type="ECO:0000313" key="5">
    <source>
        <dbReference type="Proteomes" id="UP000477285"/>
    </source>
</evidence>
<sequence>MNRAHYLKTDIRRLIKNYPIYLAIVGVAVSMWFSLEDYAFTEGMVNGNALDTYGFAVSMSGIMIAYAFCAFSYATVFCEDLEYKYARYSINRGNTWKYVVSKAVVVYGASVITMVLGSLLFVASIRLKIPWTSEGLQDAFFMEGMYGSLIVGKHYWPYVFLSALQMGMFAGTLSLAASFLSMFVSNKMLILITPILIQQILLEYRGKGWFSVMLIYPTLNRFSTDIQYFLTVFGCSLCFSALLTWGIYKKIKSRL</sequence>
<feature type="transmembrane region" description="Helical" evidence="1">
    <location>
        <begin position="99"/>
        <end position="123"/>
    </location>
</feature>
<protein>
    <submittedName>
        <fullName evidence="2">ABC-2 family transporter protein</fullName>
    </submittedName>
</protein>
<keyword evidence="1" id="KW-0472">Membrane</keyword>
<dbReference type="Proteomes" id="UP000095712">
    <property type="component" value="Unassembled WGS sequence"/>
</dbReference>
<dbReference type="GeneID" id="75077951"/>
<feature type="transmembrane region" description="Helical" evidence="1">
    <location>
        <begin position="55"/>
        <end position="78"/>
    </location>
</feature>
<gene>
    <name evidence="2" type="ORF">ERS852523_02577</name>
    <name evidence="3" type="ORF">GT728_19265</name>
</gene>
<dbReference type="OrthoDB" id="2053037at2"/>
<organism evidence="2 4">
    <name type="scientific">Blautia wexlerae</name>
    <dbReference type="NCBI Taxonomy" id="418240"/>
    <lineage>
        <taxon>Bacteria</taxon>
        <taxon>Bacillati</taxon>
        <taxon>Bacillota</taxon>
        <taxon>Clostridia</taxon>
        <taxon>Lachnospirales</taxon>
        <taxon>Lachnospiraceae</taxon>
        <taxon>Blautia</taxon>
    </lineage>
</organism>
<feature type="transmembrane region" description="Helical" evidence="1">
    <location>
        <begin position="18"/>
        <end position="35"/>
    </location>
</feature>
<accession>A0A174QMI4</accession>
<evidence type="ECO:0000313" key="2">
    <source>
        <dbReference type="EMBL" id="CUP72138.1"/>
    </source>
</evidence>
<keyword evidence="1" id="KW-0812">Transmembrane</keyword>
<evidence type="ECO:0000313" key="4">
    <source>
        <dbReference type="Proteomes" id="UP000095712"/>
    </source>
</evidence>
<dbReference type="Proteomes" id="UP000477285">
    <property type="component" value="Unassembled WGS sequence"/>
</dbReference>
<name>A0A174QMI4_9FIRM</name>
<feature type="transmembrane region" description="Helical" evidence="1">
    <location>
        <begin position="188"/>
        <end position="206"/>
    </location>
</feature>
<proteinExistence type="predicted"/>
<reference evidence="2 4" key="1">
    <citation type="submission" date="2015-09" db="EMBL/GenBank/DDBJ databases">
        <authorList>
            <consortium name="Pathogen Informatics"/>
        </authorList>
    </citation>
    <scope>NUCLEOTIDE SEQUENCE [LARGE SCALE GENOMIC DNA]</scope>
    <source>
        <strain evidence="2 4">2789STDY5834911</strain>
    </source>
</reference>
<evidence type="ECO:0000256" key="1">
    <source>
        <dbReference type="SAM" id="Phobius"/>
    </source>
</evidence>
<keyword evidence="1" id="KW-1133">Transmembrane helix</keyword>
<feature type="transmembrane region" description="Helical" evidence="1">
    <location>
        <begin position="155"/>
        <end position="176"/>
    </location>
</feature>